<dbReference type="RefSeq" id="WP_078191173.1">
    <property type="nucleotide sequence ID" value="NZ_JAMCOZ010000001.1"/>
</dbReference>
<sequence>MKSSTHITTAQAARVAKRLVNHWKHKFEVNEQIIGENTAFKIQLPSAEVSLLPQAAFLDVVISAQDPSANLDQLEHVVLDHLIRMGQEELSATWQREP</sequence>
<protein>
    <recommendedName>
        <fullName evidence="3">DUF2218 domain-containing protein</fullName>
    </recommendedName>
</protein>
<reference evidence="1 2" key="1">
    <citation type="submission" date="2017-02" db="EMBL/GenBank/DDBJ databases">
        <title>Acinetobacter sp. ANC 4945, whole genome shotgun sequencing project.</title>
        <authorList>
            <person name="Radolfova-Krizova L."/>
            <person name="Al Atrouni A."/>
            <person name="Nemec A."/>
        </authorList>
    </citation>
    <scope>NUCLEOTIDE SEQUENCE [LARGE SCALE GENOMIC DNA]</scope>
    <source>
        <strain evidence="1 2">ANC 4945</strain>
    </source>
</reference>
<gene>
    <name evidence="1" type="ORF">B1202_13745</name>
</gene>
<proteinExistence type="predicted"/>
<dbReference type="AlphaFoldDB" id="A0A1T1GSY2"/>
<dbReference type="Gene3D" id="3.30.310.50">
    <property type="entry name" value="Alpha-D-phosphohexomutase, C-terminal domain"/>
    <property type="match status" value="1"/>
</dbReference>
<comment type="caution">
    <text evidence="1">The sequence shown here is derived from an EMBL/GenBank/DDBJ whole genome shotgun (WGS) entry which is preliminary data.</text>
</comment>
<dbReference type="Proteomes" id="UP000191160">
    <property type="component" value="Unassembled WGS sequence"/>
</dbReference>
<dbReference type="InterPro" id="IPR014543">
    <property type="entry name" value="UCP028291"/>
</dbReference>
<keyword evidence="2" id="KW-1185">Reference proteome</keyword>
<evidence type="ECO:0000313" key="2">
    <source>
        <dbReference type="Proteomes" id="UP000191160"/>
    </source>
</evidence>
<evidence type="ECO:0000313" key="1">
    <source>
        <dbReference type="EMBL" id="OOV80580.1"/>
    </source>
</evidence>
<evidence type="ECO:0008006" key="3">
    <source>
        <dbReference type="Google" id="ProtNLM"/>
    </source>
</evidence>
<organism evidence="1 2">
    <name type="scientific">Acinetobacter amyesii</name>
    <dbReference type="NCBI Taxonomy" id="2942470"/>
    <lineage>
        <taxon>Bacteria</taxon>
        <taxon>Pseudomonadati</taxon>
        <taxon>Pseudomonadota</taxon>
        <taxon>Gammaproteobacteria</taxon>
        <taxon>Moraxellales</taxon>
        <taxon>Moraxellaceae</taxon>
        <taxon>Acinetobacter</taxon>
    </lineage>
</organism>
<dbReference type="Pfam" id="PF09981">
    <property type="entry name" value="DUF2218"/>
    <property type="match status" value="1"/>
</dbReference>
<dbReference type="EMBL" id="MVKX01000009">
    <property type="protein sequence ID" value="OOV80580.1"/>
    <property type="molecule type" value="Genomic_DNA"/>
</dbReference>
<accession>A0A1T1GSY2</accession>
<name>A0A1T1GSY2_9GAMM</name>